<dbReference type="RefSeq" id="WP_138695779.1">
    <property type="nucleotide sequence ID" value="NZ_JBHSAZ010000043.1"/>
</dbReference>
<reference evidence="1 2" key="1">
    <citation type="submission" date="2019-05" db="EMBL/GenBank/DDBJ databases">
        <title>Draft genome sequence of Nonomuraea zeae DSM 100528.</title>
        <authorList>
            <person name="Saricaoglu S."/>
            <person name="Isik K."/>
        </authorList>
    </citation>
    <scope>NUCLEOTIDE SEQUENCE [LARGE SCALE GENOMIC DNA]</scope>
    <source>
        <strain evidence="1 2">DSM 100528</strain>
    </source>
</reference>
<organism evidence="1 2">
    <name type="scientific">Nonomuraea zeae</name>
    <dbReference type="NCBI Taxonomy" id="1642303"/>
    <lineage>
        <taxon>Bacteria</taxon>
        <taxon>Bacillati</taxon>
        <taxon>Actinomycetota</taxon>
        <taxon>Actinomycetes</taxon>
        <taxon>Streptosporangiales</taxon>
        <taxon>Streptosporangiaceae</taxon>
        <taxon>Nonomuraea</taxon>
    </lineage>
</organism>
<dbReference type="EMBL" id="VCKX01000213">
    <property type="protein sequence ID" value="TMR25989.1"/>
    <property type="molecule type" value="Genomic_DNA"/>
</dbReference>
<accession>A0A5S4FZ62</accession>
<gene>
    <name evidence="1" type="ORF">ETD85_43950</name>
</gene>
<name>A0A5S4FZ62_9ACTN</name>
<dbReference type="AlphaFoldDB" id="A0A5S4FZ62"/>
<sequence>MTNEETPGIVGSWLHSFEEDTGTTTVYRRDDFPFPPARRGRAGMDFRPDGTFVSWTPGPDDRPRAAVGRWDQEGAGRIRITFPAEQGRSSDLTVLSQEHDQLIVAK</sequence>
<protein>
    <submittedName>
        <fullName evidence="1">Uncharacterized protein</fullName>
    </submittedName>
</protein>
<dbReference type="Proteomes" id="UP000306628">
    <property type="component" value="Unassembled WGS sequence"/>
</dbReference>
<proteinExistence type="predicted"/>
<dbReference type="OrthoDB" id="2651079at2"/>
<evidence type="ECO:0000313" key="2">
    <source>
        <dbReference type="Proteomes" id="UP000306628"/>
    </source>
</evidence>
<keyword evidence="2" id="KW-1185">Reference proteome</keyword>
<evidence type="ECO:0000313" key="1">
    <source>
        <dbReference type="EMBL" id="TMR25989.1"/>
    </source>
</evidence>
<comment type="caution">
    <text evidence="1">The sequence shown here is derived from an EMBL/GenBank/DDBJ whole genome shotgun (WGS) entry which is preliminary data.</text>
</comment>